<dbReference type="Proteomes" id="UP000014115">
    <property type="component" value="Unassembled WGS sequence"/>
</dbReference>
<dbReference type="CDD" id="cd08252">
    <property type="entry name" value="AL_MDR"/>
    <property type="match status" value="1"/>
</dbReference>
<evidence type="ECO:0000313" key="4">
    <source>
        <dbReference type="EMBL" id="EKE84717.1"/>
    </source>
</evidence>
<reference evidence="4 5" key="1">
    <citation type="journal article" date="2012" name="J. Bacteriol.">
        <title>Genome Sequence of Idiomarina xiamenensis Type Strain 10-D-4.</title>
        <authorList>
            <person name="Lai Q."/>
            <person name="Wang L."/>
            <person name="Wang W."/>
            <person name="Shao Z."/>
        </authorList>
    </citation>
    <scope>NUCLEOTIDE SEQUENCE [LARGE SCALE GENOMIC DNA]</scope>
    <source>
        <strain evidence="4 5">10-D-4</strain>
    </source>
</reference>
<proteinExistence type="inferred from homology"/>
<dbReference type="NCBIfam" id="TIGR02817">
    <property type="entry name" value="adh_fam_1"/>
    <property type="match status" value="1"/>
</dbReference>
<dbReference type="eggNOG" id="COG0604">
    <property type="taxonomic scope" value="Bacteria"/>
</dbReference>
<dbReference type="OrthoDB" id="9785812at2"/>
<dbReference type="PANTHER" id="PTHR44154:SF1">
    <property type="entry name" value="QUINONE OXIDOREDUCTASE"/>
    <property type="match status" value="1"/>
</dbReference>
<keyword evidence="1" id="KW-0521">NADP</keyword>
<feature type="domain" description="Enoyl reductase (ER)" evidence="3">
    <location>
        <begin position="15"/>
        <end position="337"/>
    </location>
</feature>
<dbReference type="InterPro" id="IPR020843">
    <property type="entry name" value="ER"/>
</dbReference>
<evidence type="ECO:0000259" key="3">
    <source>
        <dbReference type="SMART" id="SM00829"/>
    </source>
</evidence>
<dbReference type="Gene3D" id="3.90.180.10">
    <property type="entry name" value="Medium-chain alcohol dehydrogenases, catalytic domain"/>
    <property type="match status" value="1"/>
</dbReference>
<comment type="similarity">
    <text evidence="2">Belongs to the zinc-containing alcohol dehydrogenase family. Quinone oxidoreductase subfamily.</text>
</comment>
<dbReference type="RefSeq" id="WP_008487854.1">
    <property type="nucleotide sequence ID" value="NZ_AMRG01000004.1"/>
</dbReference>
<dbReference type="Pfam" id="PF13602">
    <property type="entry name" value="ADH_zinc_N_2"/>
    <property type="match status" value="1"/>
</dbReference>
<dbReference type="InterPro" id="IPR013154">
    <property type="entry name" value="ADH-like_N"/>
</dbReference>
<name>K2KDE0_9GAMM</name>
<protein>
    <recommendedName>
        <fullName evidence="2">Zinc-type alcohol dehydrogenase-like protein</fullName>
    </recommendedName>
</protein>
<dbReference type="GO" id="GO:0008270">
    <property type="term" value="F:zinc ion binding"/>
    <property type="evidence" value="ECO:0007669"/>
    <property type="project" value="InterPro"/>
</dbReference>
<dbReference type="SUPFAM" id="SSF51735">
    <property type="entry name" value="NAD(P)-binding Rossmann-fold domains"/>
    <property type="match status" value="1"/>
</dbReference>
<evidence type="ECO:0000313" key="5">
    <source>
        <dbReference type="Proteomes" id="UP000014115"/>
    </source>
</evidence>
<dbReference type="PANTHER" id="PTHR44154">
    <property type="entry name" value="QUINONE OXIDOREDUCTASE"/>
    <property type="match status" value="1"/>
</dbReference>
<gene>
    <name evidence="4" type="ORF">A10D4_03865</name>
</gene>
<accession>K2KDE0</accession>
<sequence length="339" mass="36861">MKAVGYQKSLPIEQADSLLDIDCAKPTATGHDLLVEVKAISVNPVDTKIRQRASADGDDYKILGWDAAGVVSAVGEKVSRFKVGDEVWYAGDVSRAGSNAEYQLVDERIVGYKPNSLSFAEAAALPLTTITAYELLFERLQLTRDSDGDGRAQRLLVVGGAGGVGSILLQLARQLTDATIIATASRTESREWALQHGADIVIDHSKPLDEELAAHGVDPITHAACLTHSGQHYAAIINAMQAQGRFALIDDPSEPLDISLMKRKSISLHWEFMFTRALFNTEDMAEQHRLLCEVADLVDAGRIKSTLAANFGKVNADNLRRAHQQLESQSTIGKIVLEF</sequence>
<organism evidence="4 5">
    <name type="scientific">Idiomarina xiamenensis 10-D-4</name>
    <dbReference type="NCBI Taxonomy" id="740709"/>
    <lineage>
        <taxon>Bacteria</taxon>
        <taxon>Pseudomonadati</taxon>
        <taxon>Pseudomonadota</taxon>
        <taxon>Gammaproteobacteria</taxon>
        <taxon>Alteromonadales</taxon>
        <taxon>Idiomarinaceae</taxon>
        <taxon>Idiomarina</taxon>
    </lineage>
</organism>
<dbReference type="GO" id="GO:0016491">
    <property type="term" value="F:oxidoreductase activity"/>
    <property type="evidence" value="ECO:0007669"/>
    <property type="project" value="UniProtKB-KW"/>
</dbReference>
<dbReference type="InterPro" id="IPR011032">
    <property type="entry name" value="GroES-like_sf"/>
</dbReference>
<evidence type="ECO:0000256" key="2">
    <source>
        <dbReference type="RuleBase" id="RU364000"/>
    </source>
</evidence>
<dbReference type="SMART" id="SM00829">
    <property type="entry name" value="PKS_ER"/>
    <property type="match status" value="1"/>
</dbReference>
<evidence type="ECO:0000256" key="1">
    <source>
        <dbReference type="ARBA" id="ARBA00022857"/>
    </source>
</evidence>
<dbReference type="SUPFAM" id="SSF50129">
    <property type="entry name" value="GroES-like"/>
    <property type="match status" value="1"/>
</dbReference>
<dbReference type="EMBL" id="AMRG01000004">
    <property type="protein sequence ID" value="EKE84717.1"/>
    <property type="molecule type" value="Genomic_DNA"/>
</dbReference>
<keyword evidence="5" id="KW-1185">Reference proteome</keyword>
<dbReference type="InterPro" id="IPR051603">
    <property type="entry name" value="Zinc-ADH_QOR/CCCR"/>
</dbReference>
<comment type="caution">
    <text evidence="4">The sequence shown here is derived from an EMBL/GenBank/DDBJ whole genome shotgun (WGS) entry which is preliminary data.</text>
</comment>
<dbReference type="Pfam" id="PF08240">
    <property type="entry name" value="ADH_N"/>
    <property type="match status" value="1"/>
</dbReference>
<keyword evidence="2" id="KW-0479">Metal-binding</keyword>
<dbReference type="AlphaFoldDB" id="K2KDE0"/>
<keyword evidence="2" id="KW-0862">Zinc</keyword>
<dbReference type="STRING" id="740709.A10D4_03865"/>
<dbReference type="PATRIC" id="fig|740709.3.peg.781"/>
<dbReference type="InterPro" id="IPR014182">
    <property type="entry name" value="ADH_Zn_typ-1"/>
</dbReference>
<keyword evidence="2" id="KW-0560">Oxidoreductase</keyword>
<dbReference type="InterPro" id="IPR036291">
    <property type="entry name" value="NAD(P)-bd_dom_sf"/>
</dbReference>
<dbReference type="Gene3D" id="3.40.50.720">
    <property type="entry name" value="NAD(P)-binding Rossmann-like Domain"/>
    <property type="match status" value="1"/>
</dbReference>